<evidence type="ECO:0000256" key="1">
    <source>
        <dbReference type="SAM" id="MobiDB-lite"/>
    </source>
</evidence>
<gene>
    <name evidence="3" type="ORF">ACFOD3_23890</name>
</gene>
<dbReference type="Pfam" id="PF10593">
    <property type="entry name" value="Z1"/>
    <property type="match status" value="1"/>
</dbReference>
<organism evidence="3 4">
    <name type="scientific">Falsiroseomonas tokyonensis</name>
    <dbReference type="NCBI Taxonomy" id="430521"/>
    <lineage>
        <taxon>Bacteria</taxon>
        <taxon>Pseudomonadati</taxon>
        <taxon>Pseudomonadota</taxon>
        <taxon>Alphaproteobacteria</taxon>
        <taxon>Acetobacterales</taxon>
        <taxon>Roseomonadaceae</taxon>
        <taxon>Falsiroseomonas</taxon>
    </lineage>
</organism>
<sequence length="941" mass="104311">MSDTIAAARAMAQTLINVRRATAPITREVIASVVDDVLRLPGLGASALERSTLIADLESAYTVWIGRATQLTDNDDHVAWLNAERKRDWRYWARYELFLRSRLPDAALRGLDQETDRILGLIEDPLRAGAWDRRGLVVGHVQSGKTGNYTGLINKAADAGYTVIIVLAGLHNNLRSQTQQRLDEGFLGYDSGAVRGADSRAPEEIGVGTCDPSLRPDTITHRTQNGDFKTARAKGFNINPGRAPLLFVIKKNPTVLRNLLDWVRWAANSHDPETGRRIVVNVPLLMIDDEADHASVDTKEMDFGPDGRPDEDHDPTKINQLIRQILYAFEKSAYVGYTATPFANIFIHESARTVECGDDLFPRSFIVNLPAPSNYAGPVRVFGVPPADGREARPPLPLTRTIPSDESATWVPPRHRNGHRPVWQGAAEVPPSLSEAIHAFVLVCAVRRARGETRAHNSMLVHVTRFTSVQNAVRDQVHAELDRIATRLRLGEREGGSSVRAALKRLFEEDFHPTTEAVREEMDDPTLRNMSWAEVEPFLSAAAADIRIMEINGTARDVLEYTTHRDTGLNVIAIGGDKLARGLTLEGLSVSYFLRASRMYDTLMQMGRWFGYRPGYLDVCRLYTTDDLIDWFEHITQANEELRAEFDHMAAVGGTPREYGLKVMSHPALLVTSRVKMRHGMDMQLSYAGSVSETTVFDTAEPVLRRNLDAAQRFLEALGPPDRGGDEPGAPDVRQDRPTGAHSWEGARLWENKPASDVLAFLNAVSTHAEATRANSALLREYILRQNAVGELTDWTIGLLAGDGAELTVAPFEGWESITRSPRSKAEMERDTSRYVIRRLLAPRDEAMDLDAAAWAAAMARTVQDATTPQPPTSPSGPSLRDQRPATRGLLLIYPLNPEPASLNLPLVGFGISFPSSTTARRITYKVNNTYRRQELEDTGA</sequence>
<proteinExistence type="predicted"/>
<reference evidence="4" key="1">
    <citation type="journal article" date="2019" name="Int. J. Syst. Evol. Microbiol.">
        <title>The Global Catalogue of Microorganisms (GCM) 10K type strain sequencing project: providing services to taxonomists for standard genome sequencing and annotation.</title>
        <authorList>
            <consortium name="The Broad Institute Genomics Platform"/>
            <consortium name="The Broad Institute Genome Sequencing Center for Infectious Disease"/>
            <person name="Wu L."/>
            <person name="Ma J."/>
        </authorList>
    </citation>
    <scope>NUCLEOTIDE SEQUENCE [LARGE SCALE GENOMIC DNA]</scope>
    <source>
        <strain evidence="4">CGMCC 1.16855</strain>
    </source>
</reference>
<dbReference type="InterPro" id="IPR018310">
    <property type="entry name" value="Put_endonuclease_Z1-dom"/>
</dbReference>
<dbReference type="Proteomes" id="UP001595420">
    <property type="component" value="Unassembled WGS sequence"/>
</dbReference>
<feature type="region of interest" description="Disordered" evidence="1">
    <location>
        <begin position="862"/>
        <end position="884"/>
    </location>
</feature>
<name>A0ABV7BZN4_9PROT</name>
<evidence type="ECO:0000313" key="3">
    <source>
        <dbReference type="EMBL" id="MFC3002960.1"/>
    </source>
</evidence>
<evidence type="ECO:0000313" key="4">
    <source>
        <dbReference type="Proteomes" id="UP001595420"/>
    </source>
</evidence>
<keyword evidence="4" id="KW-1185">Reference proteome</keyword>
<comment type="caution">
    <text evidence="3">The sequence shown here is derived from an EMBL/GenBank/DDBJ whole genome shotgun (WGS) entry which is preliminary data.</text>
</comment>
<evidence type="ECO:0000259" key="2">
    <source>
        <dbReference type="Pfam" id="PF10593"/>
    </source>
</evidence>
<accession>A0ABV7BZN4</accession>
<feature type="region of interest" description="Disordered" evidence="1">
    <location>
        <begin position="717"/>
        <end position="741"/>
    </location>
</feature>
<feature type="region of interest" description="Disordered" evidence="1">
    <location>
        <begin position="202"/>
        <end position="222"/>
    </location>
</feature>
<dbReference type="RefSeq" id="WP_216839260.1">
    <property type="nucleotide sequence ID" value="NZ_JAFNJS010000008.1"/>
</dbReference>
<protein>
    <submittedName>
        <fullName evidence="3">Z1 domain-containing protein</fullName>
    </submittedName>
</protein>
<feature type="domain" description="Putative endonuclease Z1" evidence="2">
    <location>
        <begin position="432"/>
        <end position="669"/>
    </location>
</feature>
<dbReference type="EMBL" id="JBHRSB010000008">
    <property type="protein sequence ID" value="MFC3002960.1"/>
    <property type="molecule type" value="Genomic_DNA"/>
</dbReference>